<dbReference type="Proteomes" id="UP000315369">
    <property type="component" value="Unassembled WGS sequence"/>
</dbReference>
<keyword evidence="3" id="KW-1185">Reference proteome</keyword>
<reference evidence="2 3" key="1">
    <citation type="submission" date="2019-06" db="EMBL/GenBank/DDBJ databases">
        <authorList>
            <person name="Livingstone P."/>
            <person name="Whitworth D."/>
        </authorList>
    </citation>
    <scope>NUCLEOTIDE SEQUENCE [LARGE SCALE GENOMIC DNA]</scope>
    <source>
        <strain evidence="2 3">AM401</strain>
    </source>
</reference>
<dbReference type="InterPro" id="IPR004155">
    <property type="entry name" value="PBS_lyase_HEAT"/>
</dbReference>
<dbReference type="Gene3D" id="1.25.10.20">
    <property type="entry name" value="Vitellinogen, superhelical"/>
    <property type="match status" value="1"/>
</dbReference>
<dbReference type="SMART" id="SM00567">
    <property type="entry name" value="EZ_HEAT"/>
    <property type="match status" value="5"/>
</dbReference>
<feature type="domain" description="Vitellogenin" evidence="1">
    <location>
        <begin position="67"/>
        <end position="612"/>
    </location>
</feature>
<evidence type="ECO:0000313" key="2">
    <source>
        <dbReference type="EMBL" id="TQF14905.1"/>
    </source>
</evidence>
<dbReference type="AlphaFoldDB" id="A0A540X0X5"/>
<dbReference type="GO" id="GO:0005319">
    <property type="term" value="F:lipid transporter activity"/>
    <property type="evidence" value="ECO:0007669"/>
    <property type="project" value="InterPro"/>
</dbReference>
<dbReference type="Pfam" id="PF13646">
    <property type="entry name" value="HEAT_2"/>
    <property type="match status" value="1"/>
</dbReference>
<dbReference type="InterPro" id="IPR011030">
    <property type="entry name" value="Lipovitellin_superhlx_dom"/>
</dbReference>
<gene>
    <name evidence="2" type="ORF">FJV41_16500</name>
</gene>
<accession>A0A540X0X5</accession>
<evidence type="ECO:0000259" key="1">
    <source>
        <dbReference type="SMART" id="SM00638"/>
    </source>
</evidence>
<comment type="caution">
    <text evidence="2">The sequence shown here is derived from an EMBL/GenBank/DDBJ whole genome shotgun (WGS) entry which is preliminary data.</text>
</comment>
<proteinExistence type="predicted"/>
<sequence length="658" mass="70711">MRRKRLHVVGLAAFLLLLGLGAVWWKQAGEASSAPVGNAAPMVRASTSPPPAEAIPDARDEAGRRAWVPGTLHRHALSLGLTVSFGQQKDPATATAQGMRFALQGEWDVGIVSAEGDTVLVRLHLRPASFGLEVEGQGALSPETRQAMVAALSLPFFATLDRTGAVSLTHFEQGVDELARGLLRSVLASSQFVVNGVPGTTWRTEEQDTSGQYVAEYQRQGTTHFDKRKRAYISVATPQGLQPPGTELRMSVSGGSTFELGEGAWLQSLQTREQLTVEPGEGLPTVTNATELTLRLLERRQEPSLRDAFAARAGFLNTAALATFQGQATDPLAHHRQVLGSRRFEDILADLLALPTDEKARDDARTRALEQLRALLLLHPEEAARIPALLRSKDLSPLAASAMLGALSAASTPESLRALASATVDSALTTDVRMDAVSALGMADNPIREGVDTLRQLSRSEDPRLRGTATLALGNSALQLNDTDARGSEALVQELKNDYRAARDAEQRALLLRSLGNTRAPGALESIADALRSDSVKVREAAMVALRGIPGPEADRLLLERLVNDPVSEVRRGAVFACGFRPLEPLLLPVLGQALREDVSDGVRSDIIQLLGQHRGNTPGALALLRWASQHERNPDIRRMATTYVETPTTPVPSQSAP</sequence>
<dbReference type="EMBL" id="VIFM01000056">
    <property type="protein sequence ID" value="TQF14905.1"/>
    <property type="molecule type" value="Genomic_DNA"/>
</dbReference>
<dbReference type="SUPFAM" id="SSF48371">
    <property type="entry name" value="ARM repeat"/>
    <property type="match status" value="1"/>
</dbReference>
<dbReference type="SMART" id="SM00638">
    <property type="entry name" value="LPD_N"/>
    <property type="match status" value="1"/>
</dbReference>
<dbReference type="InterPro" id="IPR001747">
    <property type="entry name" value="Vitellogenin_N"/>
</dbReference>
<dbReference type="RefSeq" id="WP_141643448.1">
    <property type="nucleotide sequence ID" value="NZ_VIFM01000056.1"/>
</dbReference>
<name>A0A540X0X5_9BACT</name>
<organism evidence="2 3">
    <name type="scientific">Myxococcus llanfairpwllgwyngyllgogerychwyrndrobwllllantysiliogogogochensis</name>
    <dbReference type="NCBI Taxonomy" id="2590453"/>
    <lineage>
        <taxon>Bacteria</taxon>
        <taxon>Pseudomonadati</taxon>
        <taxon>Myxococcota</taxon>
        <taxon>Myxococcia</taxon>
        <taxon>Myxococcales</taxon>
        <taxon>Cystobacterineae</taxon>
        <taxon>Myxococcaceae</taxon>
        <taxon>Myxococcus</taxon>
    </lineage>
</organism>
<evidence type="ECO:0000313" key="3">
    <source>
        <dbReference type="Proteomes" id="UP000315369"/>
    </source>
</evidence>
<dbReference type="OrthoDB" id="5378842at2"/>
<protein>
    <submittedName>
        <fullName evidence="2">HEAT repeat domain-containing protein</fullName>
    </submittedName>
</protein>
<dbReference type="InterPro" id="IPR016024">
    <property type="entry name" value="ARM-type_fold"/>
</dbReference>